<comment type="caution">
    <text evidence="2">The sequence shown here is derived from an EMBL/GenBank/DDBJ whole genome shotgun (WGS) entry which is preliminary data.</text>
</comment>
<name>A0ABD6E4I1_9BILA</name>
<protein>
    <submittedName>
        <fullName evidence="2">Uncharacterized protein</fullName>
    </submittedName>
</protein>
<feature type="transmembrane region" description="Helical" evidence="1">
    <location>
        <begin position="6"/>
        <end position="26"/>
    </location>
</feature>
<proteinExistence type="predicted"/>
<evidence type="ECO:0000256" key="1">
    <source>
        <dbReference type="SAM" id="Phobius"/>
    </source>
</evidence>
<keyword evidence="1" id="KW-0472">Membrane</keyword>
<dbReference type="Proteomes" id="UP001608902">
    <property type="component" value="Unassembled WGS sequence"/>
</dbReference>
<dbReference type="AlphaFoldDB" id="A0ABD6E4I1"/>
<dbReference type="EMBL" id="JBGFUD010000601">
    <property type="protein sequence ID" value="MFH4974870.1"/>
    <property type="molecule type" value="Genomic_DNA"/>
</dbReference>
<organism evidence="2 3">
    <name type="scientific">Gnathostoma spinigerum</name>
    <dbReference type="NCBI Taxonomy" id="75299"/>
    <lineage>
        <taxon>Eukaryota</taxon>
        <taxon>Metazoa</taxon>
        <taxon>Ecdysozoa</taxon>
        <taxon>Nematoda</taxon>
        <taxon>Chromadorea</taxon>
        <taxon>Rhabditida</taxon>
        <taxon>Spirurina</taxon>
        <taxon>Gnathostomatomorpha</taxon>
        <taxon>Gnathostomatoidea</taxon>
        <taxon>Gnathostomatidae</taxon>
        <taxon>Gnathostoma</taxon>
    </lineage>
</organism>
<evidence type="ECO:0000313" key="3">
    <source>
        <dbReference type="Proteomes" id="UP001608902"/>
    </source>
</evidence>
<sequence>MNSKSVFWSRFIISALSLAFFILYTVQYRSFRDEYARLSAKYAQIVKHSEGISAQLQLMIERNKRTEHILESLRIKQNAALSKAFERQYETEAGLGVCLKNVEHCNATLGRLRAELEIHNTETVKYNDSFVNNLEEQLKEMKQQVLQLSSVNCSDAERHRIKAFYQVLLDQCLMKSQLSEPVNIKAATLDADTKEENTVECDS</sequence>
<accession>A0ABD6E4I1</accession>
<reference evidence="2 3" key="1">
    <citation type="submission" date="2024-08" db="EMBL/GenBank/DDBJ databases">
        <title>Gnathostoma spinigerum genome.</title>
        <authorList>
            <person name="Gonzalez-Bertolin B."/>
            <person name="Monzon S."/>
            <person name="Zaballos A."/>
            <person name="Jimenez P."/>
            <person name="Dekumyoy P."/>
            <person name="Varona S."/>
            <person name="Cuesta I."/>
            <person name="Sumanam S."/>
            <person name="Adisakwattana P."/>
            <person name="Gasser R.B."/>
            <person name="Hernandez-Gonzalez A."/>
            <person name="Young N.D."/>
            <person name="Perteguer M.J."/>
        </authorList>
    </citation>
    <scope>NUCLEOTIDE SEQUENCE [LARGE SCALE GENOMIC DNA]</scope>
    <source>
        <strain evidence="2">AL3</strain>
        <tissue evidence="2">Liver</tissue>
    </source>
</reference>
<keyword evidence="1" id="KW-1133">Transmembrane helix</keyword>
<gene>
    <name evidence="2" type="ORF">AB6A40_001579</name>
</gene>
<evidence type="ECO:0000313" key="2">
    <source>
        <dbReference type="EMBL" id="MFH4974870.1"/>
    </source>
</evidence>
<keyword evidence="3" id="KW-1185">Reference proteome</keyword>
<keyword evidence="1" id="KW-0812">Transmembrane</keyword>